<evidence type="ECO:0000256" key="1">
    <source>
        <dbReference type="SAM" id="MobiDB-lite"/>
    </source>
</evidence>
<feature type="region of interest" description="Disordered" evidence="1">
    <location>
        <begin position="16"/>
        <end position="145"/>
    </location>
</feature>
<keyword evidence="2" id="KW-0812">Transmembrane</keyword>
<feature type="transmembrane region" description="Helical" evidence="2">
    <location>
        <begin position="154"/>
        <end position="179"/>
    </location>
</feature>
<feature type="compositionally biased region" description="Basic and acidic residues" evidence="1">
    <location>
        <begin position="110"/>
        <end position="131"/>
    </location>
</feature>
<keyword evidence="2" id="KW-0472">Membrane</keyword>
<sequence>MHVRGRVCVACVRTPRETGEARMSSAEGRETEERRMEKRARRTASGWCKGDGEAGGSASDEESQRLTKKKDGRFNSLIAQRSERRRAGAGYDGEGGSAIGSSEVVNGGRGRCEKSPRKKCARDEAKQRGEGRPGSGVARNLRTTGNRRRRPNRLFVFFIFFFLRPSGYRCLSLFFFSLISDVARERATQEFHATSGVQQRVREPSEFAPPSVSPRG</sequence>
<accession>A0A195DU97</accession>
<feature type="compositionally biased region" description="Basic and acidic residues" evidence="1">
    <location>
        <begin position="27"/>
        <end position="36"/>
    </location>
</feature>
<protein>
    <submittedName>
        <fullName evidence="3">Uncharacterized protein</fullName>
    </submittedName>
</protein>
<name>A0A195DU97_9HYME</name>
<keyword evidence="2" id="KW-1133">Transmembrane helix</keyword>
<evidence type="ECO:0000313" key="3">
    <source>
        <dbReference type="EMBL" id="KYN16114.1"/>
    </source>
</evidence>
<keyword evidence="4" id="KW-1185">Reference proteome</keyword>
<dbReference type="AlphaFoldDB" id="A0A195DU97"/>
<gene>
    <name evidence="3" type="ORF">ALC57_11639</name>
</gene>
<evidence type="ECO:0000313" key="4">
    <source>
        <dbReference type="Proteomes" id="UP000078492"/>
    </source>
</evidence>
<organism evidence="3 4">
    <name type="scientific">Trachymyrmex cornetzi</name>
    <dbReference type="NCBI Taxonomy" id="471704"/>
    <lineage>
        <taxon>Eukaryota</taxon>
        <taxon>Metazoa</taxon>
        <taxon>Ecdysozoa</taxon>
        <taxon>Arthropoda</taxon>
        <taxon>Hexapoda</taxon>
        <taxon>Insecta</taxon>
        <taxon>Pterygota</taxon>
        <taxon>Neoptera</taxon>
        <taxon>Endopterygota</taxon>
        <taxon>Hymenoptera</taxon>
        <taxon>Apocrita</taxon>
        <taxon>Aculeata</taxon>
        <taxon>Formicoidea</taxon>
        <taxon>Formicidae</taxon>
        <taxon>Myrmicinae</taxon>
        <taxon>Trachymyrmex</taxon>
    </lineage>
</organism>
<reference evidence="3 4" key="1">
    <citation type="submission" date="2015-09" db="EMBL/GenBank/DDBJ databases">
        <title>Trachymyrmex cornetzi WGS genome.</title>
        <authorList>
            <person name="Nygaard S."/>
            <person name="Hu H."/>
            <person name="Boomsma J."/>
            <person name="Zhang G."/>
        </authorList>
    </citation>
    <scope>NUCLEOTIDE SEQUENCE [LARGE SCALE GENOMIC DNA]</scope>
    <source>
        <strain evidence="3">Tcor2-1</strain>
        <tissue evidence="3">Whole body</tissue>
    </source>
</reference>
<proteinExistence type="predicted"/>
<dbReference type="Proteomes" id="UP000078492">
    <property type="component" value="Unassembled WGS sequence"/>
</dbReference>
<dbReference type="EMBL" id="KQ980419">
    <property type="protein sequence ID" value="KYN16114.1"/>
    <property type="molecule type" value="Genomic_DNA"/>
</dbReference>
<evidence type="ECO:0000256" key="2">
    <source>
        <dbReference type="SAM" id="Phobius"/>
    </source>
</evidence>
<feature type="region of interest" description="Disordered" evidence="1">
    <location>
        <begin position="194"/>
        <end position="216"/>
    </location>
</feature>